<dbReference type="CDD" id="cd05563">
    <property type="entry name" value="PTS_IIB_ascorbate"/>
    <property type="match status" value="1"/>
</dbReference>
<evidence type="ECO:0000313" key="3">
    <source>
        <dbReference type="EMBL" id="GJM54440.1"/>
    </source>
</evidence>
<organism evidence="3 4">
    <name type="scientific">Granulimonas faecalis</name>
    <dbReference type="NCBI Taxonomy" id="2894155"/>
    <lineage>
        <taxon>Bacteria</taxon>
        <taxon>Bacillati</taxon>
        <taxon>Actinomycetota</taxon>
        <taxon>Coriobacteriia</taxon>
        <taxon>Coriobacteriales</taxon>
        <taxon>Kribbibacteriaceae</taxon>
        <taxon>Granulimonas</taxon>
    </lineage>
</organism>
<dbReference type="AlphaFoldDB" id="A0AAV5AX11"/>
<dbReference type="EMBL" id="BQKC01000001">
    <property type="protein sequence ID" value="GJM54440.1"/>
    <property type="molecule type" value="Genomic_DNA"/>
</dbReference>
<dbReference type="SUPFAM" id="SSF52794">
    <property type="entry name" value="PTS system IIB component-like"/>
    <property type="match status" value="1"/>
</dbReference>
<dbReference type="InterPro" id="IPR013011">
    <property type="entry name" value="PTS_EIIB_2"/>
</dbReference>
<accession>A0AAV5AX11</accession>
<comment type="caution">
    <text evidence="3">The sequence shown here is derived from an EMBL/GenBank/DDBJ whole genome shotgun (WGS) entry which is preliminary data.</text>
</comment>
<proteinExistence type="predicted"/>
<dbReference type="PROSITE" id="PS51099">
    <property type="entry name" value="PTS_EIIB_TYPE_2"/>
    <property type="match status" value="1"/>
</dbReference>
<dbReference type="Pfam" id="PF02302">
    <property type="entry name" value="PTS_IIB"/>
    <property type="match status" value="1"/>
</dbReference>
<dbReference type="Proteomes" id="UP001055025">
    <property type="component" value="Unassembled WGS sequence"/>
</dbReference>
<dbReference type="GO" id="GO:0008982">
    <property type="term" value="F:protein-N(PI)-phosphohistidine-sugar phosphotransferase activity"/>
    <property type="evidence" value="ECO:0007669"/>
    <property type="project" value="InterPro"/>
</dbReference>
<protein>
    <submittedName>
        <fullName evidence="3">PTS mannitol transporter subunit IIB</fullName>
    </submittedName>
</protein>
<dbReference type="GO" id="GO:0009401">
    <property type="term" value="P:phosphoenolpyruvate-dependent sugar phosphotransferase system"/>
    <property type="evidence" value="ECO:0007669"/>
    <property type="project" value="InterPro"/>
</dbReference>
<dbReference type="RefSeq" id="WP_135977948.1">
    <property type="nucleotide sequence ID" value="NZ_BQKC01000001.1"/>
</dbReference>
<keyword evidence="1" id="KW-0808">Transferase</keyword>
<dbReference type="InterPro" id="IPR036095">
    <property type="entry name" value="PTS_EIIB-like_sf"/>
</dbReference>
<reference evidence="3" key="1">
    <citation type="journal article" date="2022" name="Int. J. Syst. Evol. Microbiol.">
        <title>Granulimonas faecalis gen. nov., sp. nov., and Leptogranulimonas caecicola gen. nov., sp. nov., novel lactate-producing Atopobiaceae bacteria isolated from mouse intestines, and an emended description of the family Atopobiaceae.</title>
        <authorList>
            <person name="Morinaga K."/>
            <person name="Kusada H."/>
            <person name="Sakamoto S."/>
            <person name="Murakami T."/>
            <person name="Toyoda A."/>
            <person name="Mori H."/>
            <person name="Meng X.Y."/>
            <person name="Takashino M."/>
            <person name="Murotomi K."/>
            <person name="Tamaki H."/>
        </authorList>
    </citation>
    <scope>NUCLEOTIDE SEQUENCE</scope>
    <source>
        <strain evidence="3">OPF53</strain>
    </source>
</reference>
<gene>
    <name evidence="3" type="ORF">ATOP_00950</name>
</gene>
<dbReference type="InterPro" id="IPR003501">
    <property type="entry name" value="PTS_EIIB_2/3"/>
</dbReference>
<name>A0AAV5AX11_9ACTN</name>
<keyword evidence="4" id="KW-1185">Reference proteome</keyword>
<evidence type="ECO:0000313" key="4">
    <source>
        <dbReference type="Proteomes" id="UP001055025"/>
    </source>
</evidence>
<dbReference type="Gene3D" id="3.40.50.2300">
    <property type="match status" value="1"/>
</dbReference>
<evidence type="ECO:0000256" key="1">
    <source>
        <dbReference type="ARBA" id="ARBA00022679"/>
    </source>
</evidence>
<sequence>MAISKIMCACGSGLGSSLMVQMNIDDVLAELGRTDVTVDHTTISDVQPGAADLFVIGRDLENFVNDIPEEQKVVLVNIVDKNELRDKLKAKFDAE</sequence>
<evidence type="ECO:0000259" key="2">
    <source>
        <dbReference type="PROSITE" id="PS51099"/>
    </source>
</evidence>
<feature type="domain" description="PTS EIIB type-2" evidence="2">
    <location>
        <begin position="4"/>
        <end position="95"/>
    </location>
</feature>